<dbReference type="InterPro" id="IPR019331">
    <property type="entry name" value="FAM192A/Fyv6_N"/>
</dbReference>
<dbReference type="GO" id="GO:0005634">
    <property type="term" value="C:nucleus"/>
    <property type="evidence" value="ECO:0007669"/>
    <property type="project" value="UniProtKB-SubCell"/>
</dbReference>
<dbReference type="Pfam" id="PF10187">
    <property type="entry name" value="FAM192A_Fyv6_N"/>
    <property type="match status" value="1"/>
</dbReference>
<evidence type="ECO:0000313" key="6">
    <source>
        <dbReference type="Proteomes" id="UP000276133"/>
    </source>
</evidence>
<evidence type="ECO:0000256" key="2">
    <source>
        <dbReference type="ARBA" id="ARBA00023242"/>
    </source>
</evidence>
<keyword evidence="2" id="KW-0539">Nucleus</keyword>
<feature type="compositionally biased region" description="Low complexity" evidence="3">
    <location>
        <begin position="121"/>
        <end position="139"/>
    </location>
</feature>
<dbReference type="OrthoDB" id="75807at2759"/>
<proteinExistence type="predicted"/>
<dbReference type="AlphaFoldDB" id="A0A3M7QDA7"/>
<dbReference type="EMBL" id="REGN01006468">
    <property type="protein sequence ID" value="RNA09416.1"/>
    <property type="molecule type" value="Genomic_DNA"/>
</dbReference>
<keyword evidence="6" id="KW-1185">Reference proteome</keyword>
<dbReference type="InterPro" id="IPR039845">
    <property type="entry name" value="FAM192A"/>
</dbReference>
<organism evidence="5 6">
    <name type="scientific">Brachionus plicatilis</name>
    <name type="common">Marine rotifer</name>
    <name type="synonym">Brachionus muelleri</name>
    <dbReference type="NCBI Taxonomy" id="10195"/>
    <lineage>
        <taxon>Eukaryota</taxon>
        <taxon>Metazoa</taxon>
        <taxon>Spiralia</taxon>
        <taxon>Gnathifera</taxon>
        <taxon>Rotifera</taxon>
        <taxon>Eurotatoria</taxon>
        <taxon>Monogononta</taxon>
        <taxon>Pseudotrocha</taxon>
        <taxon>Ploima</taxon>
        <taxon>Brachionidae</taxon>
        <taxon>Brachionus</taxon>
    </lineage>
</organism>
<feature type="compositionally biased region" description="Basic and acidic residues" evidence="3">
    <location>
        <begin position="7"/>
        <end position="41"/>
    </location>
</feature>
<dbReference type="Proteomes" id="UP000276133">
    <property type="component" value="Unassembled WGS sequence"/>
</dbReference>
<comment type="subcellular location">
    <subcellularLocation>
        <location evidence="1">Nucleus</location>
    </subcellularLocation>
</comment>
<dbReference type="PANTHER" id="PTHR13495:SF0">
    <property type="entry name" value="PSME3-INTERACTING PROTEIN"/>
    <property type="match status" value="1"/>
</dbReference>
<evidence type="ECO:0000313" key="5">
    <source>
        <dbReference type="EMBL" id="RNA09416.1"/>
    </source>
</evidence>
<feature type="region of interest" description="Disordered" evidence="3">
    <location>
        <begin position="1"/>
        <end position="41"/>
    </location>
</feature>
<comment type="caution">
    <text evidence="5">The sequence shown here is derived from an EMBL/GenBank/DDBJ whole genome shotgun (WGS) entry which is preliminary data.</text>
</comment>
<name>A0A3M7QDA7_BRAPC</name>
<dbReference type="PANTHER" id="PTHR13495">
    <property type="entry name" value="NEFA-INTERACTING NUCLEAR PROTEIN NIP30"/>
    <property type="match status" value="1"/>
</dbReference>
<reference evidence="5 6" key="1">
    <citation type="journal article" date="2018" name="Sci. Rep.">
        <title>Genomic signatures of local adaptation to the degree of environmental predictability in rotifers.</title>
        <authorList>
            <person name="Franch-Gras L."/>
            <person name="Hahn C."/>
            <person name="Garcia-Roger E.M."/>
            <person name="Carmona M.J."/>
            <person name="Serra M."/>
            <person name="Gomez A."/>
        </authorList>
    </citation>
    <scope>NUCLEOTIDE SEQUENCE [LARGE SCALE GENOMIC DNA]</scope>
    <source>
        <strain evidence="5">HYR1</strain>
    </source>
</reference>
<dbReference type="STRING" id="10195.A0A3M7QDA7"/>
<feature type="compositionally biased region" description="Acidic residues" evidence="3">
    <location>
        <begin position="194"/>
        <end position="207"/>
    </location>
</feature>
<sequence>MNFVNEGKLDEERKRRQAEWERVRRPEDPKEAPAEAFDNRTLFEKLREQTDLKQKEFEEQFALKNQIKGLDSDEAQFLTKLGALSSLGSDAPKIILTLPTHKKENKQAELLSNIVVKRKSTGNSNPTSTSTLISSTEISFNKITKSDSDESEDQENEKNSKKLKSKKSNQNQIVMGILPGIGDYDSNSSSLSDDSTDDENEKDDGDLDTNSLLTRGSGSGCAASKLG</sequence>
<feature type="region of interest" description="Disordered" evidence="3">
    <location>
        <begin position="115"/>
        <end position="227"/>
    </location>
</feature>
<evidence type="ECO:0000256" key="3">
    <source>
        <dbReference type="SAM" id="MobiDB-lite"/>
    </source>
</evidence>
<protein>
    <recommendedName>
        <fullName evidence="4">FAM192A/Fyv6 N-terminal domain-containing protein</fullName>
    </recommendedName>
</protein>
<feature type="domain" description="FAM192A/Fyv6 N-terminal" evidence="4">
    <location>
        <begin position="3"/>
        <end position="81"/>
    </location>
</feature>
<feature type="compositionally biased region" description="Low complexity" evidence="3">
    <location>
        <begin position="183"/>
        <end position="193"/>
    </location>
</feature>
<gene>
    <name evidence="5" type="ORF">BpHYR1_037927</name>
</gene>
<evidence type="ECO:0000256" key="1">
    <source>
        <dbReference type="ARBA" id="ARBA00004123"/>
    </source>
</evidence>
<evidence type="ECO:0000259" key="4">
    <source>
        <dbReference type="Pfam" id="PF10187"/>
    </source>
</evidence>
<accession>A0A3M7QDA7</accession>